<evidence type="ECO:0000259" key="5">
    <source>
        <dbReference type="Pfam" id="PF02954"/>
    </source>
</evidence>
<dbReference type="SUPFAM" id="SSF46689">
    <property type="entry name" value="Homeodomain-like"/>
    <property type="match status" value="1"/>
</dbReference>
<evidence type="ECO:0000256" key="1">
    <source>
        <dbReference type="ARBA" id="ARBA00023015"/>
    </source>
</evidence>
<feature type="region of interest" description="Disordered" evidence="3">
    <location>
        <begin position="301"/>
        <end position="333"/>
    </location>
</feature>
<protein>
    <submittedName>
        <fullName evidence="6">GAF domain-containing protein</fullName>
    </submittedName>
</protein>
<feature type="domain" description="GAF" evidence="4">
    <location>
        <begin position="98"/>
        <end position="203"/>
    </location>
</feature>
<dbReference type="Gene3D" id="1.10.8.60">
    <property type="match status" value="1"/>
</dbReference>
<proteinExistence type="predicted"/>
<evidence type="ECO:0000256" key="2">
    <source>
        <dbReference type="ARBA" id="ARBA00023163"/>
    </source>
</evidence>
<dbReference type="PANTHER" id="PTHR32071">
    <property type="entry name" value="TRANSCRIPTIONAL REGULATORY PROTEIN"/>
    <property type="match status" value="1"/>
</dbReference>
<feature type="compositionally biased region" description="Low complexity" evidence="3">
    <location>
        <begin position="310"/>
        <end position="324"/>
    </location>
</feature>
<dbReference type="PRINTS" id="PR01590">
    <property type="entry name" value="HTHFIS"/>
</dbReference>
<dbReference type="InterPro" id="IPR009057">
    <property type="entry name" value="Homeodomain-like_sf"/>
</dbReference>
<dbReference type="Proteomes" id="UP000295163">
    <property type="component" value="Unassembled WGS sequence"/>
</dbReference>
<evidence type="ECO:0000313" key="6">
    <source>
        <dbReference type="EMBL" id="TDL43104.1"/>
    </source>
</evidence>
<keyword evidence="1" id="KW-0805">Transcription regulation</keyword>
<dbReference type="InterPro" id="IPR003018">
    <property type="entry name" value="GAF"/>
</dbReference>
<evidence type="ECO:0000256" key="3">
    <source>
        <dbReference type="SAM" id="MobiDB-lite"/>
    </source>
</evidence>
<comment type="caution">
    <text evidence="6">The sequence shown here is derived from an EMBL/GenBank/DDBJ whole genome shotgun (WGS) entry which is preliminary data.</text>
</comment>
<dbReference type="Pfam" id="PF01590">
    <property type="entry name" value="GAF"/>
    <property type="match status" value="1"/>
</dbReference>
<feature type="domain" description="DNA binding HTH" evidence="5">
    <location>
        <begin position="491"/>
        <end position="527"/>
    </location>
</feature>
<dbReference type="AlphaFoldDB" id="A0A4R5YED2"/>
<dbReference type="Gene3D" id="3.30.450.40">
    <property type="match status" value="1"/>
</dbReference>
<accession>A0A4R5YED2</accession>
<dbReference type="RefSeq" id="WP_133410362.1">
    <property type="nucleotide sequence ID" value="NZ_SMZT01000003.1"/>
</dbReference>
<organism evidence="6 7">
    <name type="scientific">Kocuria rosea</name>
    <name type="common">Deinococcus erythromyxa</name>
    <name type="synonym">Micrococcus rubens</name>
    <dbReference type="NCBI Taxonomy" id="1275"/>
    <lineage>
        <taxon>Bacteria</taxon>
        <taxon>Bacillati</taxon>
        <taxon>Actinomycetota</taxon>
        <taxon>Actinomycetes</taxon>
        <taxon>Micrococcales</taxon>
        <taxon>Micrococcaceae</taxon>
        <taxon>Kocuria</taxon>
    </lineage>
</organism>
<dbReference type="InterPro" id="IPR002197">
    <property type="entry name" value="HTH_Fis"/>
</dbReference>
<dbReference type="GeneID" id="64347711"/>
<evidence type="ECO:0000259" key="4">
    <source>
        <dbReference type="Pfam" id="PF01590"/>
    </source>
</evidence>
<evidence type="ECO:0000313" key="7">
    <source>
        <dbReference type="Proteomes" id="UP000295163"/>
    </source>
</evidence>
<dbReference type="GO" id="GO:0043565">
    <property type="term" value="F:sequence-specific DNA binding"/>
    <property type="evidence" value="ECO:0007669"/>
    <property type="project" value="InterPro"/>
</dbReference>
<dbReference type="Pfam" id="PF02954">
    <property type="entry name" value="HTH_8"/>
    <property type="match status" value="1"/>
</dbReference>
<keyword evidence="2" id="KW-0804">Transcription</keyword>
<reference evidence="6 7" key="1">
    <citation type="submission" date="2019-03" db="EMBL/GenBank/DDBJ databases">
        <title>Genome Sequencing and Assembly of Various Microbes Isolated from Partially Reclaimed Soil and Acid Mine Drainage (AMD) Site.</title>
        <authorList>
            <person name="Steinbock B."/>
            <person name="Bechtold R."/>
            <person name="Sevigny J.L."/>
            <person name="Thomas D."/>
            <person name="Cuthill L.R."/>
            <person name="Aveiro Johannsen E.J."/>
            <person name="Thomas K."/>
            <person name="Ghosh A."/>
        </authorList>
    </citation>
    <scope>NUCLEOTIDE SEQUENCE [LARGE SCALE GENOMIC DNA]</scope>
    <source>
        <strain evidence="6 7">S-A3</strain>
    </source>
</reference>
<dbReference type="Gene3D" id="1.10.10.60">
    <property type="entry name" value="Homeodomain-like"/>
    <property type="match status" value="1"/>
</dbReference>
<dbReference type="EMBL" id="SMZT01000003">
    <property type="protein sequence ID" value="TDL43104.1"/>
    <property type="molecule type" value="Genomic_DNA"/>
</dbReference>
<name>A0A4R5YED2_KOCRO</name>
<gene>
    <name evidence="6" type="ORF">E2R59_09815</name>
</gene>
<dbReference type="InterPro" id="IPR029016">
    <property type="entry name" value="GAF-like_dom_sf"/>
</dbReference>
<sequence length="549" mass="59127">MSGGQYDADDPVRAALRRLIDQGLMSDVGIDHVVPPAIQNSWRRSIASKVDPSGHPRIEDIGSQEDLIREAAGRVMDRWYGSLTNTRATLLLGNAQGHIIWRRTIDARDRRTLDQVGAVEGSDFSEGSSGTNGLGTAIEGRQPILIRGSQHFLESLRDVACAAAPVIHPLTGRVTGSVSLTSPAQEANDFMVALVRQASQEISDSLLEGSESRDVALARAFRKARSGSRGVVVMNRDTVMSDLPALSYLDAELQAQIWDQLVSRLGVGEQRNFDLPEAGLAGTVRNVGASSEPVLELQLSTTAEDPPQRPASSSRPPAVVDPDVVSPPPPREADQAVSAWWSAMNRALGGESQELSVLVPAGSDGEKWIRSWSKASGRPARAVAASFDAGERGSEDMAADGVPVFPTLRHRRSALADLARGTYRGESSPPRFTAEALSALLSWHWPGDMAELAKTINGLRRTAENPWTVDVNDLPPQFLAAPRRRLSRWDQAERDSVLAALGEAKGNKSEAAAMLGIGRTTLYRKIRSLSIDQRQIDAVAEALSLAETS</sequence>